<dbReference type="FunFam" id="3.30.980.10:FF:000005">
    <property type="entry name" value="Threonyl-tRNA synthetase, mitochondrial"/>
    <property type="match status" value="1"/>
</dbReference>
<dbReference type="HAMAP" id="MF_00184">
    <property type="entry name" value="Thr_tRNA_synth"/>
    <property type="match status" value="1"/>
</dbReference>
<dbReference type="InterPro" id="IPR012947">
    <property type="entry name" value="tRNA_SAD"/>
</dbReference>
<keyword evidence="5 14" id="KW-0436">Ligase</keyword>
<dbReference type="GO" id="GO:0004829">
    <property type="term" value="F:threonine-tRNA ligase activity"/>
    <property type="evidence" value="ECO:0007669"/>
    <property type="project" value="UniProtKB-EC"/>
</dbReference>
<dbReference type="PANTHER" id="PTHR11451:SF44">
    <property type="entry name" value="THREONINE--TRNA LIGASE, CHLOROPLASTIC_MITOCHONDRIAL 2"/>
    <property type="match status" value="1"/>
</dbReference>
<reference evidence="15" key="1">
    <citation type="submission" date="2013-02" db="EMBL/GenBank/DDBJ databases">
        <authorList>
            <consortium name="The Broad Institute Genome Sequencing Platform"/>
            <person name="Cuomo C."/>
            <person name="Becnel J."/>
            <person name="Sanscrainte N."/>
            <person name="Walker B."/>
            <person name="Young S.K."/>
            <person name="Zeng Q."/>
            <person name="Gargeya S."/>
            <person name="Fitzgerald M."/>
            <person name="Haas B."/>
            <person name="Abouelleil A."/>
            <person name="Alvarado L."/>
            <person name="Arachchi H.M."/>
            <person name="Berlin A.M."/>
            <person name="Chapman S.B."/>
            <person name="Dewar J."/>
            <person name="Goldberg J."/>
            <person name="Griggs A."/>
            <person name="Gujja S."/>
            <person name="Hansen M."/>
            <person name="Howarth C."/>
            <person name="Imamovic A."/>
            <person name="Larimer J."/>
            <person name="McCowan C."/>
            <person name="Murphy C."/>
            <person name="Neiman D."/>
            <person name="Pearson M."/>
            <person name="Priest M."/>
            <person name="Roberts A."/>
            <person name="Saif S."/>
            <person name="Shea T."/>
            <person name="Sisk P."/>
            <person name="Sykes S."/>
            <person name="Wortman J."/>
            <person name="Nusbaum C."/>
            <person name="Birren B."/>
        </authorList>
    </citation>
    <scope>NUCLEOTIDE SEQUENCE [LARGE SCALE GENOMIC DNA]</scope>
    <source>
        <strain evidence="15">PRA339</strain>
    </source>
</reference>
<evidence type="ECO:0000256" key="10">
    <source>
        <dbReference type="ARBA" id="ARBA00031900"/>
    </source>
</evidence>
<evidence type="ECO:0000259" key="13">
    <source>
        <dbReference type="PROSITE" id="PS50862"/>
    </source>
</evidence>
<proteinExistence type="inferred from homology"/>
<dbReference type="Gene3D" id="3.30.980.10">
    <property type="entry name" value="Threonyl-trna Synthetase, Chain A, domain 2"/>
    <property type="match status" value="1"/>
</dbReference>
<dbReference type="InterPro" id="IPR004154">
    <property type="entry name" value="Anticodon-bd"/>
</dbReference>
<dbReference type="PROSITE" id="PS50862">
    <property type="entry name" value="AA_TRNA_LIGASE_II"/>
    <property type="match status" value="1"/>
</dbReference>
<gene>
    <name evidence="14" type="ORF">H312_02839</name>
</gene>
<name>A0A059EYF6_9MICR</name>
<dbReference type="Proteomes" id="UP000030655">
    <property type="component" value="Unassembled WGS sequence"/>
</dbReference>
<organism evidence="14 15">
    <name type="scientific">Anncaliia algerae PRA339</name>
    <dbReference type="NCBI Taxonomy" id="1288291"/>
    <lineage>
        <taxon>Eukaryota</taxon>
        <taxon>Fungi</taxon>
        <taxon>Fungi incertae sedis</taxon>
        <taxon>Microsporidia</taxon>
        <taxon>Tubulinosematoidea</taxon>
        <taxon>Tubulinosematidae</taxon>
        <taxon>Anncaliia</taxon>
    </lineage>
</organism>
<dbReference type="GO" id="GO:0005524">
    <property type="term" value="F:ATP binding"/>
    <property type="evidence" value="ECO:0007669"/>
    <property type="project" value="UniProtKB-KW"/>
</dbReference>
<sequence>MKNDFTDDEYKKIFWHSSAHVLGMAIMRYLPEAKLSHGPPIEEGFFYDFYSPHPITPLDMEEIEKICKEIIKKNYKITQDFISFEELEIFYSFNKFKSHFLKESDEKILSVYKIEEFVDLCKGPHVPSTGTIKSFKLLKNSSSYFLGNNSNESLQRIYGISFPSTQEMKEYLEFLRLSESRDHRKIGQELDLFHFDQLSPGSAFFLPDGTIVYNRLMNILRKEYKIRGYQEVITPNIYDLNLWKESGHYENYKEHMFLLKDESFGLKPMNCPGHCLLFKRDEVSYKDLPMRLADFGVLHRNEVKGSLSGLTRVRRFQQDDAHIFCGVEHLRDEIRSCISFLDYMYSLFNFTYELKLSTRPEKFLGDIEIWNNAEDILKEILQDYKYQLNEGDGAFYGPKIDVVLKDALNRKHQCGTIQLDFQLPQRFKLRYKDKEGYSTPIIIHRAIFGSLERFIAIVLENHGKNLPFWFTPKQIAIIKVNYSSTLNINYEEEFSKLNIKDLPDLNTELDKYITNIKRILIDYEVLVIDDENLSLNKKVRNAITKGYKVVLIIGKGELKNNTVNLKLSKENKEISINQLVEYCKKMTDDKKDYEFGELK</sequence>
<comment type="similarity">
    <text evidence="2">Belongs to the class-II aminoacyl-tRNA synthetase family.</text>
</comment>
<evidence type="ECO:0000256" key="11">
    <source>
        <dbReference type="ARBA" id="ARBA00049515"/>
    </source>
</evidence>
<evidence type="ECO:0000256" key="9">
    <source>
        <dbReference type="ARBA" id="ARBA00023146"/>
    </source>
</evidence>
<dbReference type="AlphaFoldDB" id="A0A059EYF6"/>
<dbReference type="GO" id="GO:0006435">
    <property type="term" value="P:threonyl-tRNA aminoacylation"/>
    <property type="evidence" value="ECO:0007669"/>
    <property type="project" value="InterPro"/>
</dbReference>
<dbReference type="GO" id="GO:0005739">
    <property type="term" value="C:mitochondrion"/>
    <property type="evidence" value="ECO:0007669"/>
    <property type="project" value="TreeGrafter"/>
</dbReference>
<keyword evidence="4" id="KW-0963">Cytoplasm</keyword>
<keyword evidence="8" id="KW-0648">Protein biosynthesis</keyword>
<dbReference type="InterPro" id="IPR006195">
    <property type="entry name" value="aa-tRNA-synth_II"/>
</dbReference>
<dbReference type="HOGENOM" id="CLU_008554_0_1_1"/>
<evidence type="ECO:0000256" key="7">
    <source>
        <dbReference type="ARBA" id="ARBA00022840"/>
    </source>
</evidence>
<protein>
    <recommendedName>
        <fullName evidence="12">Probable threonine--tRNA ligase, cytoplasmic</fullName>
        <ecNumber evidence="3">6.1.1.3</ecNumber>
    </recommendedName>
    <alternativeName>
        <fullName evidence="10">Threonyl-tRNA synthetase</fullName>
    </alternativeName>
</protein>
<evidence type="ECO:0000256" key="12">
    <source>
        <dbReference type="ARBA" id="ARBA00072369"/>
    </source>
</evidence>
<dbReference type="Gene3D" id="3.30.930.10">
    <property type="entry name" value="Bira Bifunctional Protein, Domain 2"/>
    <property type="match status" value="1"/>
</dbReference>
<dbReference type="OrthoDB" id="5423599at2759"/>
<evidence type="ECO:0000256" key="4">
    <source>
        <dbReference type="ARBA" id="ARBA00022490"/>
    </source>
</evidence>
<evidence type="ECO:0000256" key="2">
    <source>
        <dbReference type="ARBA" id="ARBA00008226"/>
    </source>
</evidence>
<keyword evidence="9" id="KW-0030">Aminoacyl-tRNA synthetase</keyword>
<dbReference type="PRINTS" id="PR01047">
    <property type="entry name" value="TRNASYNTHTHR"/>
</dbReference>
<dbReference type="STRING" id="1288291.A0A059EYF6"/>
<dbReference type="Pfam" id="PF03129">
    <property type="entry name" value="HGTP_anticodon"/>
    <property type="match status" value="1"/>
</dbReference>
<dbReference type="FunFam" id="3.30.930.10:FF:000019">
    <property type="entry name" value="Threonine--tRNA ligase"/>
    <property type="match status" value="1"/>
</dbReference>
<feature type="domain" description="Aminoacyl-transfer RNA synthetases class-II family profile" evidence="13">
    <location>
        <begin position="207"/>
        <end position="467"/>
    </location>
</feature>
<reference evidence="14 15" key="2">
    <citation type="submission" date="2014-03" db="EMBL/GenBank/DDBJ databases">
        <title>The Genome Sequence of Anncaliia algerae insect isolate PRA339.</title>
        <authorList>
            <consortium name="The Broad Institute Genome Sequencing Platform"/>
            <consortium name="The Broad Institute Genome Sequencing Center for Infectious Disease"/>
            <person name="Cuomo C."/>
            <person name="Becnel J."/>
            <person name="Sanscrainte N."/>
            <person name="Walker B."/>
            <person name="Young S.K."/>
            <person name="Zeng Q."/>
            <person name="Gargeya S."/>
            <person name="Fitzgerald M."/>
            <person name="Haas B."/>
            <person name="Abouelleil A."/>
            <person name="Alvarado L."/>
            <person name="Arachchi H.M."/>
            <person name="Berlin A.M."/>
            <person name="Chapman S.B."/>
            <person name="Dewar J."/>
            <person name="Goldberg J."/>
            <person name="Griggs A."/>
            <person name="Gujja S."/>
            <person name="Hansen M."/>
            <person name="Howarth C."/>
            <person name="Imamovic A."/>
            <person name="Larimer J."/>
            <person name="McCowan C."/>
            <person name="Murphy C."/>
            <person name="Neiman D."/>
            <person name="Pearson M."/>
            <person name="Priest M."/>
            <person name="Roberts A."/>
            <person name="Saif S."/>
            <person name="Shea T."/>
            <person name="Sisk P."/>
            <person name="Sykes S."/>
            <person name="Wortman J."/>
            <person name="Nusbaum C."/>
            <person name="Birren B."/>
        </authorList>
    </citation>
    <scope>NUCLEOTIDE SEQUENCE [LARGE SCALE GENOMIC DNA]</scope>
    <source>
        <strain evidence="14 15">PRA339</strain>
    </source>
</reference>
<dbReference type="Pfam" id="PF00587">
    <property type="entry name" value="tRNA-synt_2b"/>
    <property type="match status" value="1"/>
</dbReference>
<dbReference type="InterPro" id="IPR033728">
    <property type="entry name" value="ThrRS_core"/>
</dbReference>
<dbReference type="Pfam" id="PF07973">
    <property type="entry name" value="tRNA_SAD"/>
    <property type="match status" value="1"/>
</dbReference>
<dbReference type="InterPro" id="IPR018163">
    <property type="entry name" value="Thr/Ala-tRNA-synth_IIc_edit"/>
</dbReference>
<dbReference type="InterPro" id="IPR002314">
    <property type="entry name" value="aa-tRNA-synt_IIb"/>
</dbReference>
<dbReference type="EC" id="6.1.1.3" evidence="3"/>
<evidence type="ECO:0000256" key="3">
    <source>
        <dbReference type="ARBA" id="ARBA00013163"/>
    </source>
</evidence>
<accession>A0A059EYF6</accession>
<evidence type="ECO:0000256" key="8">
    <source>
        <dbReference type="ARBA" id="ARBA00022917"/>
    </source>
</evidence>
<dbReference type="SUPFAM" id="SSF55186">
    <property type="entry name" value="ThrRS/AlaRS common domain"/>
    <property type="match status" value="1"/>
</dbReference>
<evidence type="ECO:0000256" key="6">
    <source>
        <dbReference type="ARBA" id="ARBA00022741"/>
    </source>
</evidence>
<comment type="catalytic activity">
    <reaction evidence="11">
        <text>tRNA(Thr) + L-threonine + ATP = L-threonyl-tRNA(Thr) + AMP + diphosphate + H(+)</text>
        <dbReference type="Rhea" id="RHEA:24624"/>
        <dbReference type="Rhea" id="RHEA-COMP:9670"/>
        <dbReference type="Rhea" id="RHEA-COMP:9704"/>
        <dbReference type="ChEBI" id="CHEBI:15378"/>
        <dbReference type="ChEBI" id="CHEBI:30616"/>
        <dbReference type="ChEBI" id="CHEBI:33019"/>
        <dbReference type="ChEBI" id="CHEBI:57926"/>
        <dbReference type="ChEBI" id="CHEBI:78442"/>
        <dbReference type="ChEBI" id="CHEBI:78534"/>
        <dbReference type="ChEBI" id="CHEBI:456215"/>
        <dbReference type="EC" id="6.1.1.3"/>
    </reaction>
</comment>
<keyword evidence="15" id="KW-1185">Reference proteome</keyword>
<evidence type="ECO:0000256" key="5">
    <source>
        <dbReference type="ARBA" id="ARBA00022598"/>
    </source>
</evidence>
<dbReference type="NCBIfam" id="TIGR00418">
    <property type="entry name" value="thrS"/>
    <property type="match status" value="1"/>
</dbReference>
<dbReference type="SUPFAM" id="SSF52954">
    <property type="entry name" value="Class II aaRS ABD-related"/>
    <property type="match status" value="1"/>
</dbReference>
<dbReference type="Gene3D" id="3.40.50.800">
    <property type="entry name" value="Anticodon-binding domain"/>
    <property type="match status" value="1"/>
</dbReference>
<comment type="subcellular location">
    <subcellularLocation>
        <location evidence="1">Cytoplasm</location>
    </subcellularLocation>
</comment>
<dbReference type="InterPro" id="IPR036621">
    <property type="entry name" value="Anticodon-bd_dom_sf"/>
</dbReference>
<keyword evidence="7" id="KW-0067">ATP-binding</keyword>
<evidence type="ECO:0000256" key="1">
    <source>
        <dbReference type="ARBA" id="ARBA00004496"/>
    </source>
</evidence>
<dbReference type="InterPro" id="IPR002320">
    <property type="entry name" value="Thr-tRNA-ligase_IIa"/>
</dbReference>
<evidence type="ECO:0000313" key="15">
    <source>
        <dbReference type="Proteomes" id="UP000030655"/>
    </source>
</evidence>
<evidence type="ECO:0000313" key="14">
    <source>
        <dbReference type="EMBL" id="KCZ79756.1"/>
    </source>
</evidence>
<dbReference type="EMBL" id="KK365232">
    <property type="protein sequence ID" value="KCZ79756.1"/>
    <property type="molecule type" value="Genomic_DNA"/>
</dbReference>
<dbReference type="InterPro" id="IPR045864">
    <property type="entry name" value="aa-tRNA-synth_II/BPL/LPL"/>
</dbReference>
<dbReference type="SMART" id="SM00863">
    <property type="entry name" value="tRNA_SAD"/>
    <property type="match status" value="1"/>
</dbReference>
<dbReference type="PANTHER" id="PTHR11451">
    <property type="entry name" value="THREONINE-TRNA LIGASE"/>
    <property type="match status" value="1"/>
</dbReference>
<dbReference type="VEuPathDB" id="MicrosporidiaDB:H312_02839"/>
<dbReference type="SUPFAM" id="SSF55681">
    <property type="entry name" value="Class II aaRS and biotin synthetases"/>
    <property type="match status" value="1"/>
</dbReference>
<dbReference type="CDD" id="cd00771">
    <property type="entry name" value="ThrRS_core"/>
    <property type="match status" value="1"/>
</dbReference>
<keyword evidence="6" id="KW-0547">Nucleotide-binding</keyword>